<keyword evidence="3" id="KW-1185">Reference proteome</keyword>
<dbReference type="Gene3D" id="3.20.20.190">
    <property type="entry name" value="Phosphatidylinositol (PI) phosphodiesterase"/>
    <property type="match status" value="1"/>
</dbReference>
<dbReference type="InterPro" id="IPR030395">
    <property type="entry name" value="GP_PDE_dom"/>
</dbReference>
<name>A0AAE7RW76_9CAUD</name>
<evidence type="ECO:0000313" key="2">
    <source>
        <dbReference type="EMBL" id="QWM90559.1"/>
    </source>
</evidence>
<organism evidence="2 3">
    <name type="scientific">uncultured phage cr61_1</name>
    <dbReference type="NCBI Taxonomy" id="2986417"/>
    <lineage>
        <taxon>Viruses</taxon>
        <taxon>Duplodnaviria</taxon>
        <taxon>Heunggongvirae</taxon>
        <taxon>Uroviricota</taxon>
        <taxon>Caudoviricetes</taxon>
        <taxon>Crassvirales</taxon>
        <taxon>Suoliviridae</taxon>
        <taxon>Oafivirinae</taxon>
        <taxon>Bohxovirus</taxon>
        <taxon>Bohxovirus oralis</taxon>
    </lineage>
</organism>
<dbReference type="GO" id="GO:0006629">
    <property type="term" value="P:lipid metabolic process"/>
    <property type="evidence" value="ECO:0007669"/>
    <property type="project" value="InterPro"/>
</dbReference>
<dbReference type="InterPro" id="IPR017946">
    <property type="entry name" value="PLC-like_Pdiesterase_TIM-brl"/>
</dbReference>
<evidence type="ECO:0000313" key="3">
    <source>
        <dbReference type="Proteomes" id="UP000827408"/>
    </source>
</evidence>
<dbReference type="GeneID" id="75686979"/>
<dbReference type="KEGG" id="vg:75686979"/>
<proteinExistence type="predicted"/>
<reference evidence="2 3" key="1">
    <citation type="submission" date="2021-04" db="EMBL/GenBank/DDBJ databases">
        <authorList>
            <person name="Shkoporov A.N."/>
            <person name="Stockdale S.R."/>
            <person name="Guerin E."/>
            <person name="Ross R.P."/>
            <person name="Hill C."/>
        </authorList>
    </citation>
    <scope>NUCLEOTIDE SEQUENCE [LARGE SCALE GENOMIC DNA]</scope>
    <source>
        <strain evidence="3">cr61_1</strain>
    </source>
</reference>
<dbReference type="EMBL" id="MZ130491">
    <property type="protein sequence ID" value="QWM90559.1"/>
    <property type="molecule type" value="Genomic_DNA"/>
</dbReference>
<dbReference type="PANTHER" id="PTHR46211">
    <property type="entry name" value="GLYCEROPHOSPHORYL DIESTER PHOSPHODIESTERASE"/>
    <property type="match status" value="1"/>
</dbReference>
<feature type="domain" description="GP-PDE" evidence="1">
    <location>
        <begin position="547"/>
        <end position="814"/>
    </location>
</feature>
<protein>
    <recommendedName>
        <fullName evidence="1">GP-PDE domain-containing protein</fullName>
    </recommendedName>
</protein>
<dbReference type="Pfam" id="PF03009">
    <property type="entry name" value="GDPD"/>
    <property type="match status" value="1"/>
</dbReference>
<gene>
    <name evidence="2" type="primary">gp_67487</name>
</gene>
<dbReference type="PROSITE" id="PS51704">
    <property type="entry name" value="GP_PDE"/>
    <property type="match status" value="1"/>
</dbReference>
<dbReference type="RefSeq" id="YP_010509499.1">
    <property type="nucleotide sequence ID" value="NC_067209.1"/>
</dbReference>
<dbReference type="GO" id="GO:0008081">
    <property type="term" value="F:phosphoric diester hydrolase activity"/>
    <property type="evidence" value="ECO:0007669"/>
    <property type="project" value="InterPro"/>
</dbReference>
<evidence type="ECO:0000259" key="1">
    <source>
        <dbReference type="PROSITE" id="PS51704"/>
    </source>
</evidence>
<dbReference type="SUPFAM" id="SSF51695">
    <property type="entry name" value="PLC-like phosphodiesterases"/>
    <property type="match status" value="1"/>
</dbReference>
<dbReference type="Proteomes" id="UP000827408">
    <property type="component" value="Segment"/>
</dbReference>
<sequence>MNTAKLVNSALTGGGLIYPENLNVVIGNLDKGYPKGYVLDANATLSLAGQASLGSGSQASGLQGNNSNSASSSLDKYIKPNEILHDVDNDGNKFYIRSLDILSDKQNGYLSINLLNKEYQSDFPLNIINGSANLNIGNVNAILGKTNFCIGSGLISSEGSYANILLGSYLIILAKKNPGKKLRLLVKKDSLVEYYLKEGLIGITDRFTIKSLNGKFVFEKILDTDIISRKSSSFTRIDNDTIEIENPHLYKLNEYEYVIALSVESRGKCSILGGTAISNGGNNSIFVGTALKNIPSQSGKYPNNTLCFGVGNKVSNSSEFASGFYNVSNNKEVGNYKYNTVFSIGAGSLSKGNLNAFELIAKKNITDNTSINALYINGIGGYDGTNISDDSTKSLQQVISDIETAVSLNSNGPWDIDITSEFINGNVTIYPTLMWNINQASKRVYFLADLKQGDVITIPDSLRMYIGWKKTDGTFGLVDWTTAAKKYTVTVDGKYVILVANNIVSGDVQTSTLPSFGKIMLRTSNPDFKPTAQTEAKKDHTNDDKVMRGIAHQGFHKMERANSLAAFRAAAKEGWRYVETDTYMTSDGKFIVSHDPYLPADWTNGTVTTTLGSYKYEEHTLAEILAFHGPNNEKTDTLEEFCKTCKECGLHPYIEIKQGKMADPNTLDTTNPRYSGKGYCIKILDIVNRCGLRGNATFIASVPYTLLLMARVDLSYRYGIVYFYQLKKSDTQWTTVLSKIDEYNNDAAASKAYLFLDANINNLKVADADAVDTLALKNCALEVWTAVTKDDLDNLDPYVTGVTSDNIHAGEILAKNI</sequence>
<dbReference type="PANTHER" id="PTHR46211:SF1">
    <property type="entry name" value="GLYCEROPHOSPHODIESTER PHOSPHODIESTERASE, CYTOPLASMIC"/>
    <property type="match status" value="1"/>
</dbReference>
<accession>A0AAE7RW76</accession>